<accession>A0A0P1E4K4</accession>
<dbReference type="EMBL" id="CYPS01000023">
    <property type="protein sequence ID" value="CUH42678.1"/>
    <property type="molecule type" value="Genomic_DNA"/>
</dbReference>
<organism evidence="1 2">
    <name type="scientific">Ruegeria atlantica</name>
    <dbReference type="NCBI Taxonomy" id="81569"/>
    <lineage>
        <taxon>Bacteria</taxon>
        <taxon>Pseudomonadati</taxon>
        <taxon>Pseudomonadota</taxon>
        <taxon>Alphaproteobacteria</taxon>
        <taxon>Rhodobacterales</taxon>
        <taxon>Roseobacteraceae</taxon>
        <taxon>Ruegeria</taxon>
    </lineage>
</organism>
<reference evidence="2" key="1">
    <citation type="submission" date="2015-09" db="EMBL/GenBank/DDBJ databases">
        <authorList>
            <person name="Rodrigo-Torres L."/>
            <person name="Arahal D.R."/>
        </authorList>
    </citation>
    <scope>NUCLEOTIDE SEQUENCE [LARGE SCALE GENOMIC DNA]</scope>
    <source>
        <strain evidence="2">CECT 4293</strain>
    </source>
</reference>
<name>A0A0P1E4K4_9RHOB</name>
<evidence type="ECO:0000313" key="2">
    <source>
        <dbReference type="Proteomes" id="UP000050786"/>
    </source>
</evidence>
<dbReference type="AlphaFoldDB" id="A0A0P1E4K4"/>
<proteinExistence type="predicted"/>
<gene>
    <name evidence="1" type="ORF">RUM4293_01566</name>
</gene>
<sequence>MPKPDTNPLCLATLMNAAPRCTTTSKRIGKKCKGPAVRGWTVCRFHGAGGGAPEGERNGAFRHGGRTCEAHTIRKLAMLMRRTLP</sequence>
<evidence type="ECO:0000313" key="1">
    <source>
        <dbReference type="EMBL" id="CUH42678.1"/>
    </source>
</evidence>
<dbReference type="Proteomes" id="UP000050786">
    <property type="component" value="Unassembled WGS sequence"/>
</dbReference>
<protein>
    <submittedName>
        <fullName evidence="1">Periplasmic glucans biosynthesis protein</fullName>
    </submittedName>
</protein>
<keyword evidence="2" id="KW-1185">Reference proteome</keyword>
<dbReference type="RefSeq" id="WP_145975815.1">
    <property type="nucleotide sequence ID" value="NZ_CYPS01000023.1"/>
</dbReference>